<comment type="caution">
    <text evidence="1">The sequence shown here is derived from an EMBL/GenBank/DDBJ whole genome shotgun (WGS) entry which is preliminary data.</text>
</comment>
<keyword evidence="2" id="KW-1185">Reference proteome</keyword>
<dbReference type="AlphaFoldDB" id="A0A066XL86"/>
<dbReference type="OMA" id="MVYDGPN"/>
<proteinExistence type="predicted"/>
<sequence length="189" mass="21286">MAAPEDTSILKMTGIWSLNPTESDDLSPTFMLQNIPWIVRKVISYASLELKMKQKDPAPPDRPATVIDVSQTVRPGGFDTANSYILDGETRHDKVPIFGAMSMRAQYVPMDEVSGEDLMGHEIEQPSASDHRVAIKEMTEGVNTGWKTTALWGFEKVNGERRFCKYCTTTRGDEKVQARLVYDYRSFDS</sequence>
<dbReference type="OrthoDB" id="425354at2759"/>
<dbReference type="PANTHER" id="PTHR38115">
    <property type="entry name" value="LIPOCALIN-LIKE DOMAIN-CONTAINING PROTEIN"/>
    <property type="match status" value="1"/>
</dbReference>
<reference evidence="2" key="1">
    <citation type="journal article" date="2014" name="Genome Announc.">
        <title>Draft genome sequence of Colletotrichum sublineola, a destructive pathogen of cultivated sorghum.</title>
        <authorList>
            <person name="Baroncelli R."/>
            <person name="Sanz-Martin J.M."/>
            <person name="Rech G.E."/>
            <person name="Sukno S.A."/>
            <person name="Thon M.R."/>
        </authorList>
    </citation>
    <scope>NUCLEOTIDE SEQUENCE [LARGE SCALE GENOMIC DNA]</scope>
    <source>
        <strain evidence="2">TX430BB</strain>
    </source>
</reference>
<dbReference type="eggNOG" id="ENOG502SNR5">
    <property type="taxonomic scope" value="Eukaryota"/>
</dbReference>
<dbReference type="Proteomes" id="UP000027238">
    <property type="component" value="Unassembled WGS sequence"/>
</dbReference>
<organism evidence="1 2">
    <name type="scientific">Colletotrichum sublineola</name>
    <name type="common">Sorghum anthracnose fungus</name>
    <dbReference type="NCBI Taxonomy" id="1173701"/>
    <lineage>
        <taxon>Eukaryota</taxon>
        <taxon>Fungi</taxon>
        <taxon>Dikarya</taxon>
        <taxon>Ascomycota</taxon>
        <taxon>Pezizomycotina</taxon>
        <taxon>Sordariomycetes</taxon>
        <taxon>Hypocreomycetidae</taxon>
        <taxon>Glomerellales</taxon>
        <taxon>Glomerellaceae</taxon>
        <taxon>Colletotrichum</taxon>
        <taxon>Colletotrichum graminicola species complex</taxon>
    </lineage>
</organism>
<evidence type="ECO:0000313" key="1">
    <source>
        <dbReference type="EMBL" id="KDN69968.1"/>
    </source>
</evidence>
<dbReference type="PANTHER" id="PTHR38115:SF1">
    <property type="entry name" value="LIPOCALIN-LIKE DOMAIN-CONTAINING PROTEIN"/>
    <property type="match status" value="1"/>
</dbReference>
<gene>
    <name evidence="1" type="ORF">CSUB01_09944</name>
</gene>
<dbReference type="EMBL" id="JMSE01000427">
    <property type="protein sequence ID" value="KDN69968.1"/>
    <property type="molecule type" value="Genomic_DNA"/>
</dbReference>
<name>A0A066XL86_COLSU</name>
<accession>A0A066XL86</accession>
<dbReference type="HOGENOM" id="CLU_088979_2_0_1"/>
<protein>
    <submittedName>
        <fullName evidence="1">Uncharacterized protein</fullName>
    </submittedName>
</protein>
<dbReference type="InterPro" id="IPR053037">
    <property type="entry name" value="Pericyclase_pydY-like"/>
</dbReference>
<evidence type="ECO:0000313" key="2">
    <source>
        <dbReference type="Proteomes" id="UP000027238"/>
    </source>
</evidence>